<comment type="caution">
    <text evidence="7">The sequence shown here is derived from an EMBL/GenBank/DDBJ whole genome shotgun (WGS) entry which is preliminary data.</text>
</comment>
<accession>A0AAV9JVX1</accession>
<evidence type="ECO:0008006" key="9">
    <source>
        <dbReference type="Google" id="ProtNLM"/>
    </source>
</evidence>
<dbReference type="EMBL" id="JAVFHQ010000005">
    <property type="protein sequence ID" value="KAK4549157.1"/>
    <property type="molecule type" value="Genomic_DNA"/>
</dbReference>
<dbReference type="Gene3D" id="2.115.10.20">
    <property type="entry name" value="Glycosyl hydrolase domain, family 43"/>
    <property type="match status" value="1"/>
</dbReference>
<sequence length="432" mass="46711">MGDHLSFWQRHFTKPIDKDPEKYYSSTNRRFAFLSRGSIIAAVAMLLLLLGVIAAAVAVTLDHPHVRAPEVSSPQGAPIRAAIFDNFPDPQLWYNNGTYYAFATNNAAGILQQPANATSYEYGTSNIQIATSTDFLNWTLQPSIDDPLPKTGEWVTQGMTLIKPSIPKANVWAPGIIQRPTDNKFIMYYSADKASLHNGTESAHVPGRHPPPHCIGAAVSETDDPAGPYKPVATALACPIDQGGAIDPAAFQDHDGTLYVTYKIDGNNIGHGGLCGNTKAPIVQTPIKLQKMHPDGTTKDGNETTIMDRIKADGPLVEAPALVRSHEGIYFLFFSSGCTRSPTYDVKYATAQNITGPYERAQYPFLQTGDWGLLAPGSVGVHDDGNGGFNMAFHARVTAPQGNIRAMFTTKLEFNGRVATMVRDNGTSADTS</sequence>
<evidence type="ECO:0000256" key="1">
    <source>
        <dbReference type="ARBA" id="ARBA00009865"/>
    </source>
</evidence>
<proteinExistence type="inferred from homology"/>
<evidence type="ECO:0000256" key="3">
    <source>
        <dbReference type="ARBA" id="ARBA00023295"/>
    </source>
</evidence>
<dbReference type="PANTHER" id="PTHR42812">
    <property type="entry name" value="BETA-XYLOSIDASE"/>
    <property type="match status" value="1"/>
</dbReference>
<keyword evidence="2 5" id="KW-0378">Hydrolase</keyword>
<name>A0AAV9JVX1_9PEZI</name>
<dbReference type="SUPFAM" id="SSF75005">
    <property type="entry name" value="Arabinanase/levansucrase/invertase"/>
    <property type="match status" value="1"/>
</dbReference>
<dbReference type="InterPro" id="IPR051795">
    <property type="entry name" value="Glycosyl_Hydrlase_43"/>
</dbReference>
<reference evidence="7 8" key="1">
    <citation type="submission" date="2021-11" db="EMBL/GenBank/DDBJ databases">
        <title>Black yeast isolated from Biological Soil Crust.</title>
        <authorList>
            <person name="Kurbessoian T."/>
        </authorList>
    </citation>
    <scope>NUCLEOTIDE SEQUENCE [LARGE SCALE GENOMIC DNA]</scope>
    <source>
        <strain evidence="7 8">CCFEE 5522</strain>
    </source>
</reference>
<evidence type="ECO:0000256" key="2">
    <source>
        <dbReference type="ARBA" id="ARBA00022801"/>
    </source>
</evidence>
<feature type="site" description="Important for catalytic activity, responsible for pKa modulation of the active site Glu and correct orientation of both the proton donor and substrate" evidence="4">
    <location>
        <position position="247"/>
    </location>
</feature>
<dbReference type="PANTHER" id="PTHR42812:SF5">
    <property type="entry name" value="ENDO-ARABINASE"/>
    <property type="match status" value="1"/>
</dbReference>
<dbReference type="GO" id="GO:0005975">
    <property type="term" value="P:carbohydrate metabolic process"/>
    <property type="evidence" value="ECO:0007669"/>
    <property type="project" value="InterPro"/>
</dbReference>
<evidence type="ECO:0000256" key="5">
    <source>
        <dbReference type="RuleBase" id="RU361187"/>
    </source>
</evidence>
<keyword evidence="3 5" id="KW-0326">Glycosidase</keyword>
<evidence type="ECO:0000313" key="8">
    <source>
        <dbReference type="Proteomes" id="UP001324427"/>
    </source>
</evidence>
<dbReference type="AlphaFoldDB" id="A0AAV9JVX1"/>
<dbReference type="Pfam" id="PF04616">
    <property type="entry name" value="Glyco_hydro_43"/>
    <property type="match status" value="1"/>
</dbReference>
<organism evidence="7 8">
    <name type="scientific">Oleoguttula mirabilis</name>
    <dbReference type="NCBI Taxonomy" id="1507867"/>
    <lineage>
        <taxon>Eukaryota</taxon>
        <taxon>Fungi</taxon>
        <taxon>Dikarya</taxon>
        <taxon>Ascomycota</taxon>
        <taxon>Pezizomycotina</taxon>
        <taxon>Dothideomycetes</taxon>
        <taxon>Dothideomycetidae</taxon>
        <taxon>Mycosphaerellales</taxon>
        <taxon>Teratosphaeriaceae</taxon>
        <taxon>Oleoguttula</taxon>
    </lineage>
</organism>
<dbReference type="Proteomes" id="UP001324427">
    <property type="component" value="Unassembled WGS sequence"/>
</dbReference>
<protein>
    <recommendedName>
        <fullName evidence="9">Arabinanase/levansucrase/invertase</fullName>
    </recommendedName>
</protein>
<dbReference type="InterPro" id="IPR006710">
    <property type="entry name" value="Glyco_hydro_43"/>
</dbReference>
<gene>
    <name evidence="7" type="ORF">LTR36_007615</name>
</gene>
<dbReference type="InterPro" id="IPR023296">
    <property type="entry name" value="Glyco_hydro_beta-prop_sf"/>
</dbReference>
<keyword evidence="6" id="KW-0472">Membrane</keyword>
<keyword evidence="8" id="KW-1185">Reference proteome</keyword>
<dbReference type="GO" id="GO:0004553">
    <property type="term" value="F:hydrolase activity, hydrolyzing O-glycosyl compounds"/>
    <property type="evidence" value="ECO:0007669"/>
    <property type="project" value="InterPro"/>
</dbReference>
<keyword evidence="6" id="KW-1133">Transmembrane helix</keyword>
<comment type="similarity">
    <text evidence="1 5">Belongs to the glycosyl hydrolase 43 family.</text>
</comment>
<feature type="transmembrane region" description="Helical" evidence="6">
    <location>
        <begin position="39"/>
        <end position="61"/>
    </location>
</feature>
<keyword evidence="6" id="KW-0812">Transmembrane</keyword>
<evidence type="ECO:0000313" key="7">
    <source>
        <dbReference type="EMBL" id="KAK4549157.1"/>
    </source>
</evidence>
<dbReference type="CDD" id="cd08999">
    <property type="entry name" value="GH43_ABN-like"/>
    <property type="match status" value="1"/>
</dbReference>
<evidence type="ECO:0000256" key="4">
    <source>
        <dbReference type="PIRSR" id="PIRSR606710-2"/>
    </source>
</evidence>
<evidence type="ECO:0000256" key="6">
    <source>
        <dbReference type="SAM" id="Phobius"/>
    </source>
</evidence>